<dbReference type="Pfam" id="PF03732">
    <property type="entry name" value="Retrotrans_gag"/>
    <property type="match status" value="1"/>
</dbReference>
<evidence type="ECO:0000259" key="1">
    <source>
        <dbReference type="Pfam" id="PF03732"/>
    </source>
</evidence>
<dbReference type="STRING" id="109376.A0A0D3CCK9"/>
<organism evidence="2 3">
    <name type="scientific">Brassica oleracea var. oleracea</name>
    <dbReference type="NCBI Taxonomy" id="109376"/>
    <lineage>
        <taxon>Eukaryota</taxon>
        <taxon>Viridiplantae</taxon>
        <taxon>Streptophyta</taxon>
        <taxon>Embryophyta</taxon>
        <taxon>Tracheophyta</taxon>
        <taxon>Spermatophyta</taxon>
        <taxon>Magnoliopsida</taxon>
        <taxon>eudicotyledons</taxon>
        <taxon>Gunneridae</taxon>
        <taxon>Pentapetalae</taxon>
        <taxon>rosids</taxon>
        <taxon>malvids</taxon>
        <taxon>Brassicales</taxon>
        <taxon>Brassicaceae</taxon>
        <taxon>Brassiceae</taxon>
        <taxon>Brassica</taxon>
    </lineage>
</organism>
<feature type="domain" description="Retrotransposon gag" evidence="1">
    <location>
        <begin position="3"/>
        <end position="48"/>
    </location>
</feature>
<dbReference type="Gramene" id="Bo5g039120.1">
    <property type="protein sequence ID" value="Bo5g039120.1"/>
    <property type="gene ID" value="Bo5g039120"/>
</dbReference>
<accession>A0A0D3CCK9</accession>
<dbReference type="InterPro" id="IPR005162">
    <property type="entry name" value="Retrotrans_gag_dom"/>
</dbReference>
<proteinExistence type="predicted"/>
<dbReference type="AlphaFoldDB" id="A0A0D3CCK9"/>
<sequence>MFQKLQNLRQGSQTVDEYATEFFKMINRAEVRDSEQHLVMRFVGGLRQQIQLTVNIFRPQTISEAHQKALTVEEFNLGIQEAHTMIQKSHSSPFHAPATTRSRGSTLTTTFLIGIHSHDNSTTTKPPKLQRFGSIPYLSKRPKMHQHSPEHTDSSRIRLTIFGAILGIICHQFPTALFKPRLHRFRPRL</sequence>
<protein>
    <recommendedName>
        <fullName evidence="1">Retrotransposon gag domain-containing protein</fullName>
    </recommendedName>
</protein>
<dbReference type="Proteomes" id="UP000032141">
    <property type="component" value="Chromosome C5"/>
</dbReference>
<evidence type="ECO:0000313" key="2">
    <source>
        <dbReference type="EnsemblPlants" id="Bo5g039120.1"/>
    </source>
</evidence>
<evidence type="ECO:0000313" key="3">
    <source>
        <dbReference type="Proteomes" id="UP000032141"/>
    </source>
</evidence>
<reference evidence="2 3" key="1">
    <citation type="journal article" date="2014" name="Genome Biol.">
        <title>Transcriptome and methylome profiling reveals relics of genome dominance in the mesopolyploid Brassica oleracea.</title>
        <authorList>
            <person name="Parkin I.A."/>
            <person name="Koh C."/>
            <person name="Tang H."/>
            <person name="Robinson S.J."/>
            <person name="Kagale S."/>
            <person name="Clarke W.E."/>
            <person name="Town C.D."/>
            <person name="Nixon J."/>
            <person name="Krishnakumar V."/>
            <person name="Bidwell S.L."/>
            <person name="Denoeud F."/>
            <person name="Belcram H."/>
            <person name="Links M.G."/>
            <person name="Just J."/>
            <person name="Clarke C."/>
            <person name="Bender T."/>
            <person name="Huebert T."/>
            <person name="Mason A.S."/>
            <person name="Pires J.C."/>
            <person name="Barker G."/>
            <person name="Moore J."/>
            <person name="Walley P.G."/>
            <person name="Manoli S."/>
            <person name="Batley J."/>
            <person name="Edwards D."/>
            <person name="Nelson M.N."/>
            <person name="Wang X."/>
            <person name="Paterson A.H."/>
            <person name="King G."/>
            <person name="Bancroft I."/>
            <person name="Chalhoub B."/>
            <person name="Sharpe A.G."/>
        </authorList>
    </citation>
    <scope>NUCLEOTIDE SEQUENCE</scope>
    <source>
        <strain evidence="2 3">cv. TO1000</strain>
    </source>
</reference>
<reference evidence="2" key="2">
    <citation type="submission" date="2015-03" db="UniProtKB">
        <authorList>
            <consortium name="EnsemblPlants"/>
        </authorList>
    </citation>
    <scope>IDENTIFICATION</scope>
</reference>
<dbReference type="HOGENOM" id="CLU_1436299_0_0_1"/>
<dbReference type="EnsemblPlants" id="Bo5g039120.1">
    <property type="protein sequence ID" value="Bo5g039120.1"/>
    <property type="gene ID" value="Bo5g039120"/>
</dbReference>
<keyword evidence="3" id="KW-1185">Reference proteome</keyword>
<name>A0A0D3CCK9_BRAOL</name>